<protein>
    <submittedName>
        <fullName evidence="2">Ribonuclease H-like domain-containing protein</fullName>
    </submittedName>
</protein>
<evidence type="ECO:0000259" key="1">
    <source>
        <dbReference type="Pfam" id="PF13976"/>
    </source>
</evidence>
<comment type="caution">
    <text evidence="2">The sequence shown here is derived from an EMBL/GenBank/DDBJ whole genome shotgun (WGS) entry which is preliminary data.</text>
</comment>
<dbReference type="EMBL" id="BKCJ010431899">
    <property type="protein sequence ID" value="GFA48297.1"/>
    <property type="molecule type" value="Genomic_DNA"/>
</dbReference>
<dbReference type="Pfam" id="PF14223">
    <property type="entry name" value="Retrotran_gag_2"/>
    <property type="match status" value="1"/>
</dbReference>
<dbReference type="InterPro" id="IPR025724">
    <property type="entry name" value="GAG-pre-integrase_dom"/>
</dbReference>
<dbReference type="AlphaFoldDB" id="A0A699JQQ1"/>
<name>A0A699JQQ1_TANCI</name>
<proteinExistence type="predicted"/>
<organism evidence="2">
    <name type="scientific">Tanacetum cinerariifolium</name>
    <name type="common">Dalmatian daisy</name>
    <name type="synonym">Chrysanthemum cinerariifolium</name>
    <dbReference type="NCBI Taxonomy" id="118510"/>
    <lineage>
        <taxon>Eukaryota</taxon>
        <taxon>Viridiplantae</taxon>
        <taxon>Streptophyta</taxon>
        <taxon>Embryophyta</taxon>
        <taxon>Tracheophyta</taxon>
        <taxon>Spermatophyta</taxon>
        <taxon>Magnoliopsida</taxon>
        <taxon>eudicotyledons</taxon>
        <taxon>Gunneridae</taxon>
        <taxon>Pentapetalae</taxon>
        <taxon>asterids</taxon>
        <taxon>campanulids</taxon>
        <taxon>Asterales</taxon>
        <taxon>Asteraceae</taxon>
        <taxon>Asteroideae</taxon>
        <taxon>Anthemideae</taxon>
        <taxon>Anthemidinae</taxon>
        <taxon>Tanacetum</taxon>
    </lineage>
</organism>
<dbReference type="PANTHER" id="PTHR47481">
    <property type="match status" value="1"/>
</dbReference>
<accession>A0A699JQQ1</accession>
<gene>
    <name evidence="2" type="ORF">Tci_620269</name>
</gene>
<feature type="domain" description="GAG-pre-integrase" evidence="1">
    <location>
        <begin position="349"/>
        <end position="393"/>
    </location>
</feature>
<evidence type="ECO:0000313" key="2">
    <source>
        <dbReference type="EMBL" id="GFA48297.1"/>
    </source>
</evidence>
<sequence length="416" mass="46502">MPPVTLALTLVEKLYAVHNITNLVLVKLDLDELNYSSWSYFFTIHCNNFNVLKHIEPKTDDASISTPLTEEWLTADSIVKSWIILTLSPSLQKRFIKINPTTACDAWERVEKLFQDNKRTRTIVLKGELRMLHMGDQSADKYFLKIDSLVTLLSDLGSDVSEDDIVTYAINGLSDKYGSLAQIIAHKDPFPNLATIRLMVSTEEMRLWSKSLIQPTNINVSAPQVLLAASNIPLGVTIAIPAIETIANPTQAPRFVVMLVVVFVVGKIVANLYMTPIVAQEPADLNWNMDTAASSHLNSSTSNLSTNFNSYMYPSVLDFWTRQILLRCDSTGDLYPVTSPSYPKAFLVSQHTWHQRLGHPGSDVLRTLVSNNFISCNKTKSLVLCHACQLGKHVRLPFLLSETVVTSPFNIIHSDL</sequence>
<dbReference type="PANTHER" id="PTHR47481:SF41">
    <property type="entry name" value="COPIA-LIKE POLYPROTEIN_RETROTRANSPOSON"/>
    <property type="match status" value="1"/>
</dbReference>
<dbReference type="Pfam" id="PF13976">
    <property type="entry name" value="gag_pre-integrs"/>
    <property type="match status" value="1"/>
</dbReference>
<reference evidence="2" key="1">
    <citation type="journal article" date="2019" name="Sci. Rep.">
        <title>Draft genome of Tanacetum cinerariifolium, the natural source of mosquito coil.</title>
        <authorList>
            <person name="Yamashiro T."/>
            <person name="Shiraishi A."/>
            <person name="Satake H."/>
            <person name="Nakayama K."/>
        </authorList>
    </citation>
    <scope>NUCLEOTIDE SEQUENCE</scope>
</reference>